<accession>A0A1T5DE58</accession>
<feature type="transmembrane region" description="Helical" evidence="6">
    <location>
        <begin position="98"/>
        <end position="114"/>
    </location>
</feature>
<dbReference type="OrthoDB" id="465874at2"/>
<dbReference type="PANTHER" id="PTHR43066">
    <property type="entry name" value="RHOMBOID-RELATED PROTEIN"/>
    <property type="match status" value="1"/>
</dbReference>
<dbReference type="Pfam" id="PF01694">
    <property type="entry name" value="Rhomboid"/>
    <property type="match status" value="1"/>
</dbReference>
<sequence>MFKIVGNHQKPEKRRFIHSLILPVCMILLMFSIHLVTWLENMDLHFLGVYPLNIKGLTGIITSPLIHSGWQHLYNNSVSFFILGVTLFYFYRGVAYKVFVTIYILAGAWLWFGGREAWHIGASGVVYGLMSFLFISGVIRRHIPLMSVTLFVVFLYGSLVWGMFPLAEQMPHSWEGHLWGFMAGITAAVVYRKEGPQKPPPPFEDEEDEDEMEESEQFHIDQNPPLRF</sequence>
<comment type="subcellular location">
    <subcellularLocation>
        <location evidence="1">Membrane</location>
        <topology evidence="1">Multi-pass membrane protein</topology>
    </subcellularLocation>
</comment>
<keyword evidence="8" id="KW-0378">Hydrolase</keyword>
<keyword evidence="8" id="KW-0645">Protease</keyword>
<dbReference type="KEGG" id="asx:CDL62_16725"/>
<dbReference type="Gene3D" id="1.20.1540.10">
    <property type="entry name" value="Rhomboid-like"/>
    <property type="match status" value="1"/>
</dbReference>
<gene>
    <name evidence="8" type="ORF">SAMN03080601_01083</name>
</gene>
<feature type="transmembrane region" description="Helical" evidence="6">
    <location>
        <begin position="145"/>
        <end position="164"/>
    </location>
</feature>
<dbReference type="GO" id="GO:0006508">
    <property type="term" value="P:proteolysis"/>
    <property type="evidence" value="ECO:0007669"/>
    <property type="project" value="UniProtKB-KW"/>
</dbReference>
<dbReference type="RefSeq" id="WP_088328800.1">
    <property type="nucleotide sequence ID" value="NZ_CP021904.1"/>
</dbReference>
<evidence type="ECO:0000313" key="8">
    <source>
        <dbReference type="EMBL" id="SKB69956.1"/>
    </source>
</evidence>
<feature type="transmembrane region" description="Helical" evidence="6">
    <location>
        <begin position="73"/>
        <end position="91"/>
    </location>
</feature>
<feature type="region of interest" description="Disordered" evidence="5">
    <location>
        <begin position="193"/>
        <end position="228"/>
    </location>
</feature>
<keyword evidence="9" id="KW-1185">Reference proteome</keyword>
<evidence type="ECO:0000256" key="3">
    <source>
        <dbReference type="ARBA" id="ARBA00022989"/>
    </source>
</evidence>
<reference evidence="8 9" key="1">
    <citation type="submission" date="2017-02" db="EMBL/GenBank/DDBJ databases">
        <authorList>
            <person name="Peterson S.W."/>
        </authorList>
    </citation>
    <scope>NUCLEOTIDE SEQUENCE [LARGE SCALE GENOMIC DNA]</scope>
    <source>
        <strain evidence="8 9">DSM 24412</strain>
    </source>
</reference>
<feature type="compositionally biased region" description="Acidic residues" evidence="5">
    <location>
        <begin position="203"/>
        <end position="215"/>
    </location>
</feature>
<protein>
    <submittedName>
        <fullName evidence="8">Membrane associated serine protease, rhomboid family</fullName>
    </submittedName>
</protein>
<keyword evidence="2 6" id="KW-0812">Transmembrane</keyword>
<dbReference type="EMBL" id="FUYV01000004">
    <property type="protein sequence ID" value="SKB69956.1"/>
    <property type="molecule type" value="Genomic_DNA"/>
</dbReference>
<evidence type="ECO:0000259" key="7">
    <source>
        <dbReference type="Pfam" id="PF01694"/>
    </source>
</evidence>
<organism evidence="8 9">
    <name type="scientific">Alkalitalea saponilacus</name>
    <dbReference type="NCBI Taxonomy" id="889453"/>
    <lineage>
        <taxon>Bacteria</taxon>
        <taxon>Pseudomonadati</taxon>
        <taxon>Bacteroidota</taxon>
        <taxon>Bacteroidia</taxon>
        <taxon>Marinilabiliales</taxon>
        <taxon>Marinilabiliaceae</taxon>
        <taxon>Alkalitalea</taxon>
    </lineage>
</organism>
<dbReference type="Proteomes" id="UP000191055">
    <property type="component" value="Unassembled WGS sequence"/>
</dbReference>
<dbReference type="InterPro" id="IPR035952">
    <property type="entry name" value="Rhomboid-like_sf"/>
</dbReference>
<keyword evidence="4 6" id="KW-0472">Membrane</keyword>
<feature type="domain" description="Peptidase S54 rhomboid" evidence="7">
    <location>
        <begin position="58"/>
        <end position="192"/>
    </location>
</feature>
<evidence type="ECO:0000256" key="5">
    <source>
        <dbReference type="SAM" id="MobiDB-lite"/>
    </source>
</evidence>
<proteinExistence type="predicted"/>
<name>A0A1T5DE58_9BACT</name>
<evidence type="ECO:0000256" key="2">
    <source>
        <dbReference type="ARBA" id="ARBA00022692"/>
    </source>
</evidence>
<dbReference type="InterPro" id="IPR022764">
    <property type="entry name" value="Peptidase_S54_rhomboid_dom"/>
</dbReference>
<dbReference type="GO" id="GO:0016020">
    <property type="term" value="C:membrane"/>
    <property type="evidence" value="ECO:0007669"/>
    <property type="project" value="UniProtKB-SubCell"/>
</dbReference>
<evidence type="ECO:0000256" key="1">
    <source>
        <dbReference type="ARBA" id="ARBA00004141"/>
    </source>
</evidence>
<dbReference type="STRING" id="889453.SAMN03080601_01083"/>
<keyword evidence="3 6" id="KW-1133">Transmembrane helix</keyword>
<dbReference type="GO" id="GO:0004252">
    <property type="term" value="F:serine-type endopeptidase activity"/>
    <property type="evidence" value="ECO:0007669"/>
    <property type="project" value="InterPro"/>
</dbReference>
<evidence type="ECO:0000256" key="6">
    <source>
        <dbReference type="SAM" id="Phobius"/>
    </source>
</evidence>
<evidence type="ECO:0000256" key="4">
    <source>
        <dbReference type="ARBA" id="ARBA00023136"/>
    </source>
</evidence>
<feature type="transmembrane region" description="Helical" evidence="6">
    <location>
        <begin position="20"/>
        <end position="39"/>
    </location>
</feature>
<dbReference type="SUPFAM" id="SSF144091">
    <property type="entry name" value="Rhomboid-like"/>
    <property type="match status" value="1"/>
</dbReference>
<dbReference type="AlphaFoldDB" id="A0A1T5DE58"/>
<feature type="transmembrane region" description="Helical" evidence="6">
    <location>
        <begin position="120"/>
        <end position="138"/>
    </location>
</feature>
<evidence type="ECO:0000313" key="9">
    <source>
        <dbReference type="Proteomes" id="UP000191055"/>
    </source>
</evidence>